<dbReference type="Gene3D" id="3.20.20.80">
    <property type="entry name" value="Glycosidases"/>
    <property type="match status" value="1"/>
</dbReference>
<evidence type="ECO:0000256" key="1">
    <source>
        <dbReference type="ARBA" id="ARBA00008061"/>
    </source>
</evidence>
<dbReference type="OrthoDB" id="204980at2759"/>
<dbReference type="InterPro" id="IPR017853">
    <property type="entry name" value="GH"/>
</dbReference>
<protein>
    <submittedName>
        <fullName evidence="3">Glycoside hydrolase family 13 protein</fullName>
    </submittedName>
</protein>
<dbReference type="GO" id="GO:0019252">
    <property type="term" value="P:starch biosynthetic process"/>
    <property type="evidence" value="ECO:0007669"/>
    <property type="project" value="InterPro"/>
</dbReference>
<dbReference type="InterPro" id="IPR004193">
    <property type="entry name" value="Glyco_hydro_13_N"/>
</dbReference>
<comment type="similarity">
    <text evidence="1">Belongs to the glycosyl hydrolase 13 family.</text>
</comment>
<evidence type="ECO:0000259" key="2">
    <source>
        <dbReference type="SMART" id="SM00642"/>
    </source>
</evidence>
<proteinExistence type="inferred from homology"/>
<dbReference type="Gene3D" id="2.60.40.1180">
    <property type="entry name" value="Golgi alpha-mannosidase II"/>
    <property type="match status" value="1"/>
</dbReference>
<dbReference type="InterPro" id="IPR006047">
    <property type="entry name" value="GH13_cat_dom"/>
</dbReference>
<organism evidence="4">
    <name type="scientific">Micromonas pusilla (strain CCMP1545)</name>
    <name type="common">Picoplanktonic green alga</name>
    <dbReference type="NCBI Taxonomy" id="564608"/>
    <lineage>
        <taxon>Eukaryota</taxon>
        <taxon>Viridiplantae</taxon>
        <taxon>Chlorophyta</taxon>
        <taxon>Mamiellophyceae</taxon>
        <taxon>Mamiellales</taxon>
        <taxon>Mamiellaceae</taxon>
        <taxon>Micromonas</taxon>
    </lineage>
</organism>
<dbReference type="GO" id="GO:0019156">
    <property type="term" value="F:isoamylase activity"/>
    <property type="evidence" value="ECO:0007669"/>
    <property type="project" value="InterPro"/>
</dbReference>
<dbReference type="STRING" id="564608.C1MK49"/>
<dbReference type="Proteomes" id="UP000001876">
    <property type="component" value="Unassembled WGS sequence"/>
</dbReference>
<reference evidence="3 4" key="1">
    <citation type="journal article" date="2009" name="Science">
        <title>Green evolution and dynamic adaptations revealed by genomes of the marine picoeukaryotes Micromonas.</title>
        <authorList>
            <person name="Worden A.Z."/>
            <person name="Lee J.H."/>
            <person name="Mock T."/>
            <person name="Rouze P."/>
            <person name="Simmons M.P."/>
            <person name="Aerts A.L."/>
            <person name="Allen A.E."/>
            <person name="Cuvelier M.L."/>
            <person name="Derelle E."/>
            <person name="Everett M.V."/>
            <person name="Foulon E."/>
            <person name="Grimwood J."/>
            <person name="Gundlach H."/>
            <person name="Henrissat B."/>
            <person name="Napoli C."/>
            <person name="McDonald S.M."/>
            <person name="Parker M.S."/>
            <person name="Rombauts S."/>
            <person name="Salamov A."/>
            <person name="Von Dassow P."/>
            <person name="Badger J.H."/>
            <person name="Coutinho P.M."/>
            <person name="Demir E."/>
            <person name="Dubchak I."/>
            <person name="Gentemann C."/>
            <person name="Eikrem W."/>
            <person name="Gready J.E."/>
            <person name="John U."/>
            <person name="Lanier W."/>
            <person name="Lindquist E.A."/>
            <person name="Lucas S."/>
            <person name="Mayer K.F."/>
            <person name="Moreau H."/>
            <person name="Not F."/>
            <person name="Otillar R."/>
            <person name="Panaud O."/>
            <person name="Pangilinan J."/>
            <person name="Paulsen I."/>
            <person name="Piegu B."/>
            <person name="Poliakov A."/>
            <person name="Robbens S."/>
            <person name="Schmutz J."/>
            <person name="Toulza E."/>
            <person name="Wyss T."/>
            <person name="Zelensky A."/>
            <person name="Zhou K."/>
            <person name="Armbrust E.V."/>
            <person name="Bhattacharya D."/>
            <person name="Goodenough U.W."/>
            <person name="Van de Peer Y."/>
            <person name="Grigoriev I.V."/>
        </authorList>
    </citation>
    <scope>NUCLEOTIDE SEQUENCE [LARGE SCALE GENOMIC DNA]</scope>
    <source>
        <strain evidence="3 4">CCMP1545</strain>
    </source>
</reference>
<dbReference type="SUPFAM" id="SSF81296">
    <property type="entry name" value="E set domains"/>
    <property type="match status" value="1"/>
</dbReference>
<dbReference type="Gene3D" id="2.60.40.10">
    <property type="entry name" value="Immunoglobulins"/>
    <property type="match status" value="1"/>
</dbReference>
<dbReference type="InterPro" id="IPR044096">
    <property type="entry name" value="AmyAc_plant_ISA2"/>
</dbReference>
<dbReference type="RefSeq" id="XP_003055929.1">
    <property type="nucleotide sequence ID" value="XM_003055883.1"/>
</dbReference>
<dbReference type="AlphaFoldDB" id="C1MK49"/>
<dbReference type="PANTHER" id="PTHR43002">
    <property type="entry name" value="GLYCOGEN DEBRANCHING ENZYME"/>
    <property type="match status" value="1"/>
</dbReference>
<name>C1MK49_MICPC</name>
<gene>
    <name evidence="3" type="primary">ISA2</name>
    <name evidence="3" type="ORF">MICPUCDRAFT_70799</name>
</gene>
<dbReference type="GeneID" id="9681670"/>
<dbReference type="Pfam" id="PF02922">
    <property type="entry name" value="CBM_48"/>
    <property type="match status" value="1"/>
</dbReference>
<dbReference type="SUPFAM" id="SSF51445">
    <property type="entry name" value="(Trans)glycosidases"/>
    <property type="match status" value="1"/>
</dbReference>
<dbReference type="OMA" id="ADPRINC"/>
<dbReference type="InterPro" id="IPR014756">
    <property type="entry name" value="Ig_E-set"/>
</dbReference>
<dbReference type="InterPro" id="IPR013783">
    <property type="entry name" value="Ig-like_fold"/>
</dbReference>
<dbReference type="EMBL" id="GG663736">
    <property type="protein sequence ID" value="EEH59305.1"/>
    <property type="molecule type" value="Genomic_DNA"/>
</dbReference>
<dbReference type="KEGG" id="mpp:MICPUCDRAFT_70799"/>
<accession>C1MK49</accession>
<dbReference type="CDD" id="cd11346">
    <property type="entry name" value="AmyAc_plant_IsoA"/>
    <property type="match status" value="1"/>
</dbReference>
<dbReference type="eggNOG" id="KOG0470">
    <property type="taxonomic scope" value="Eukaryota"/>
</dbReference>
<keyword evidence="4" id="KW-1185">Reference proteome</keyword>
<dbReference type="InterPro" id="IPR013780">
    <property type="entry name" value="Glyco_hydro_b"/>
</dbReference>
<feature type="domain" description="Glycosyl hydrolase family 13 catalytic" evidence="2">
    <location>
        <begin position="433"/>
        <end position="806"/>
    </location>
</feature>
<sequence length="945" mass="101918">MVSATSTTRTFDIICRRVSPTHIAPSSVTPAGARESLTARRRRALLTVFANSTTGHLQFARPSGNAREPLAKYTFHTADGRLVNAETEAINDEYRVKVEVAEHVNYDIIGKPNKSSLTHLSIHWGLHREWLDEWLCLPDLPRGHEFDDVDSSRPAMRTSLATRPGDEIFFRGGFPMRSAQAKFEIPAYFAPLELDFVLVRKDPVTNIESIDGPRTNNTRHASTFALPLGMAAGVPAPLGASRLSPERMGPGWVNFALHSATATKVTLILQWTNCGEAPETLELALNPTTHRTGDIWHVALPFGMQESVLPVPVQGYFTDKYPMQTTTTTAVLYGYKCDGDTTQDGWRFHPAQVMFDPRASLLVPPLGPFPDPNTIVPRYMGSLTDVLNDGAFQLAKYRAQDFVVTTAHVRQIPAQEVIYELSVSDFTAHTSAYLPPGQAGTFAGVLSKVDYIVSTGVTTVLLQSVFTPGNMHIGVSSEGAPISFFAPNPAYAKSGGSLAVHELREMVRGLHSHGIEVLMHTVLTYMGEGTDMDPNSASLRGIDPVSYYKVGYSGVLEANECALGAAVLDSKSTATQGLILDALRHWRTAFGIDGFILHSSCDCGDSACQASLHPVVLESIALDPVLGGVGKGASVRVFLGPGRNPTLSPHHFGGFGEVNASYGDGIAQFFERIPGSVGAFMSCICGSANHFRKSRCTSQGHVLNTLTISPKDMSLADLVSELGTRTKLEPRLSGVVLRSMLVCLFVSDGIPMISSGDEYGHSSFGQVSSLSSSLETEPTVFRWDATAKYSEGACMRSFIAALCAFRHRRADLFSAGGNNVSWSGLDGATPNAWNDPLAPSVAMCRRTASTLSRQLRTTTQDVVVIFNGSAELVPAVVGHPPPGFVWVRVIDTSLVFPSDCALTSVTLAGPRGTYLVAPHTVLVLEMAPSPLEHVNPTADLAYVDR</sequence>
<dbReference type="SUPFAM" id="SSF51011">
    <property type="entry name" value="Glycosyl hydrolase domain"/>
    <property type="match status" value="1"/>
</dbReference>
<evidence type="ECO:0000313" key="3">
    <source>
        <dbReference type="EMBL" id="EEH59305.1"/>
    </source>
</evidence>
<dbReference type="SMART" id="SM00642">
    <property type="entry name" value="Aamy"/>
    <property type="match status" value="1"/>
</dbReference>
<evidence type="ECO:0000313" key="4">
    <source>
        <dbReference type="Proteomes" id="UP000001876"/>
    </source>
</evidence>
<keyword evidence="3" id="KW-0378">Hydrolase</keyword>